<dbReference type="AlphaFoldDB" id="A0A917CW01"/>
<gene>
    <name evidence="2 4" type="primary">lptD</name>
    <name evidence="4" type="ORF">GCM10011365_22790</name>
</gene>
<evidence type="ECO:0000313" key="5">
    <source>
        <dbReference type="Proteomes" id="UP000605253"/>
    </source>
</evidence>
<dbReference type="EMBL" id="BMEO01000013">
    <property type="protein sequence ID" value="GGG00958.1"/>
    <property type="molecule type" value="Genomic_DNA"/>
</dbReference>
<dbReference type="Proteomes" id="UP000605253">
    <property type="component" value="Unassembled WGS sequence"/>
</dbReference>
<dbReference type="GO" id="GO:1990351">
    <property type="term" value="C:transporter complex"/>
    <property type="evidence" value="ECO:0007669"/>
    <property type="project" value="TreeGrafter"/>
</dbReference>
<comment type="subunit">
    <text evidence="2">Component of the lipopolysaccharide transport and assembly complex. Interacts with LptE and LptA.</text>
</comment>
<feature type="domain" description="LptD C-terminal" evidence="3">
    <location>
        <begin position="288"/>
        <end position="639"/>
    </location>
</feature>
<evidence type="ECO:0000256" key="1">
    <source>
        <dbReference type="ARBA" id="ARBA00023237"/>
    </source>
</evidence>
<keyword evidence="2" id="KW-0472">Membrane</keyword>
<feature type="signal peptide" evidence="2">
    <location>
        <begin position="1"/>
        <end position="21"/>
    </location>
</feature>
<comment type="similarity">
    <text evidence="2">Belongs to the LptD family.</text>
</comment>
<dbReference type="PANTHER" id="PTHR30189:SF1">
    <property type="entry name" value="LPS-ASSEMBLY PROTEIN LPTD"/>
    <property type="match status" value="1"/>
</dbReference>
<dbReference type="RefSeq" id="WP_188365881.1">
    <property type="nucleotide sequence ID" value="NZ_BAABJF010000031.1"/>
</dbReference>
<comment type="subcellular location">
    <subcellularLocation>
        <location evidence="2">Cell outer membrane</location>
    </subcellularLocation>
</comment>
<proteinExistence type="inferred from homology"/>
<feature type="chain" id="PRO_5038196824" description="LPS-assembly protein LptD" evidence="2">
    <location>
        <begin position="22"/>
        <end position="722"/>
    </location>
</feature>
<dbReference type="GO" id="GO:0015920">
    <property type="term" value="P:lipopolysaccharide transport"/>
    <property type="evidence" value="ECO:0007669"/>
    <property type="project" value="InterPro"/>
</dbReference>
<dbReference type="HAMAP" id="MF_01411">
    <property type="entry name" value="LPS_assembly_LptD"/>
    <property type="match status" value="1"/>
</dbReference>
<comment type="caution">
    <text evidence="2">Lacks conserved residue(s) required for the propagation of feature annotation.</text>
</comment>
<name>A0A917CW01_9GAMM</name>
<dbReference type="Pfam" id="PF04453">
    <property type="entry name" value="LptD"/>
    <property type="match status" value="1"/>
</dbReference>
<protein>
    <recommendedName>
        <fullName evidence="2">LPS-assembly protein LptD</fullName>
    </recommendedName>
</protein>
<keyword evidence="5" id="KW-1185">Reference proteome</keyword>
<dbReference type="GO" id="GO:0043165">
    <property type="term" value="P:Gram-negative-bacterium-type cell outer membrane assembly"/>
    <property type="evidence" value="ECO:0007669"/>
    <property type="project" value="UniProtKB-UniRule"/>
</dbReference>
<dbReference type="InterPro" id="IPR050218">
    <property type="entry name" value="LptD"/>
</dbReference>
<dbReference type="GO" id="GO:0009279">
    <property type="term" value="C:cell outer membrane"/>
    <property type="evidence" value="ECO:0007669"/>
    <property type="project" value="UniProtKB-SubCell"/>
</dbReference>
<evidence type="ECO:0000256" key="2">
    <source>
        <dbReference type="HAMAP-Rule" id="MF_01411"/>
    </source>
</evidence>
<dbReference type="InterPro" id="IPR020889">
    <property type="entry name" value="LipoPS_assembly_LptD"/>
</dbReference>
<evidence type="ECO:0000313" key="4">
    <source>
        <dbReference type="EMBL" id="GGG00958.1"/>
    </source>
</evidence>
<reference evidence="4" key="1">
    <citation type="journal article" date="2014" name="Int. J. Syst. Evol. Microbiol.">
        <title>Complete genome sequence of Corynebacterium casei LMG S-19264T (=DSM 44701T), isolated from a smear-ripened cheese.</title>
        <authorList>
            <consortium name="US DOE Joint Genome Institute (JGI-PGF)"/>
            <person name="Walter F."/>
            <person name="Albersmeier A."/>
            <person name="Kalinowski J."/>
            <person name="Ruckert C."/>
        </authorList>
    </citation>
    <scope>NUCLEOTIDE SEQUENCE</scope>
    <source>
        <strain evidence="4">CGMCC 1.12181</strain>
    </source>
</reference>
<keyword evidence="1 2" id="KW-0998">Cell outer membrane</keyword>
<evidence type="ECO:0000259" key="3">
    <source>
        <dbReference type="Pfam" id="PF04453"/>
    </source>
</evidence>
<accession>A0A917CW01</accession>
<reference evidence="4" key="2">
    <citation type="submission" date="2020-09" db="EMBL/GenBank/DDBJ databases">
        <authorList>
            <person name="Sun Q."/>
            <person name="Zhou Y."/>
        </authorList>
    </citation>
    <scope>NUCLEOTIDE SEQUENCE</scope>
    <source>
        <strain evidence="4">CGMCC 1.12181</strain>
    </source>
</reference>
<organism evidence="4 5">
    <name type="scientific">Marinicella pacifica</name>
    <dbReference type="NCBI Taxonomy" id="1171543"/>
    <lineage>
        <taxon>Bacteria</taxon>
        <taxon>Pseudomonadati</taxon>
        <taxon>Pseudomonadota</taxon>
        <taxon>Gammaproteobacteria</taxon>
        <taxon>Lysobacterales</taxon>
        <taxon>Marinicellaceae</taxon>
        <taxon>Marinicella</taxon>
    </lineage>
</organism>
<sequence precursor="true">MPNSHFNFALLLTILSVTADAQVNGCPLIDMPLNEKHRACFDEPVYDGKIRLDAREKKPLDDHRFLISGDVCVKQNDLSLLTPALIYNHRDSTVQTRGIVQLQNKSQRLSAMSISMNTVTEQAELREVNYFLIDSDMNGQADYMKIGDNQSHLQAVTFSTCSPAKRDWEVRAEQADLNHSEGVGTFRHMTLRIKDIPVLYLPYAKLPINDDRRSGFLVPGVSYSNTTGLDLSMPYYINIKPNMDMTLTPRYIADHGVMLGTQYRYLTDRSRGVFEGSYLPNDDKRLRDRSLIDYRHSTLFNDGWRFDSHLQSVSDSRYYEDFSSSAYITSKPYLMSQMSVRGSSPTWQFFAGINEYDVLSEQVTADKEPYRTLPEISFDWFKSRYQEQFSYGLQSELINFYKQDAIGAWRSDITPWFEKQWTTSWGYLKPKLQYRSTRYQFDDNRPDIQRNLPIVSVDSGLVFQKNQSEGAYKTIEPRLFYTYVPYRDQSDIPIFDSRELSFGSALLFQTNRFSGADRQSDMNQASLALTQRSYDAGGQERWNWTIGQINYFEDQKVQINDAPQTITQSPIIFDYNLFLSRYWSAGLSLHYNENESQLERGLFRIQHKTDNSGLYNLAYRFRRSKIEQFDASAVIPLNQRHRIIARWNYSTRSHKTIEALFGYEHKSCCWAFRLVARHYLVDETGLTNNGIYAEIQLNGLGSLGRDPRELLQQSILGYQETF</sequence>
<comment type="function">
    <text evidence="2">Together with LptE, is involved in the assembly of lipopolysaccharide (LPS) at the surface of the outer membrane.</text>
</comment>
<dbReference type="InterPro" id="IPR007543">
    <property type="entry name" value="LptD_C"/>
</dbReference>
<dbReference type="PANTHER" id="PTHR30189">
    <property type="entry name" value="LPS-ASSEMBLY PROTEIN"/>
    <property type="match status" value="1"/>
</dbReference>
<comment type="caution">
    <text evidence="4">The sequence shown here is derived from an EMBL/GenBank/DDBJ whole genome shotgun (WGS) entry which is preliminary data.</text>
</comment>
<keyword evidence="2" id="KW-0732">Signal</keyword>